<evidence type="ECO:0000313" key="1">
    <source>
        <dbReference type="EMBL" id="KAL3680086.1"/>
    </source>
</evidence>
<protein>
    <submittedName>
        <fullName evidence="1">Uncharacterized protein</fullName>
    </submittedName>
</protein>
<dbReference type="EMBL" id="JBJQOH010000007">
    <property type="protein sequence ID" value="KAL3680086.1"/>
    <property type="molecule type" value="Genomic_DNA"/>
</dbReference>
<reference evidence="1 2" key="1">
    <citation type="submission" date="2024-09" db="EMBL/GenBank/DDBJ databases">
        <title>Chromosome-scale assembly of Riccia sorocarpa.</title>
        <authorList>
            <person name="Paukszto L."/>
        </authorList>
    </citation>
    <scope>NUCLEOTIDE SEQUENCE [LARGE SCALE GENOMIC DNA]</scope>
    <source>
        <strain evidence="1">LP-2024</strain>
        <tissue evidence="1">Aerial parts of the thallus</tissue>
    </source>
</reference>
<dbReference type="AlphaFoldDB" id="A0ABD3GNB9"/>
<keyword evidence="2" id="KW-1185">Reference proteome</keyword>
<gene>
    <name evidence="1" type="ORF">R1sor_023042</name>
</gene>
<comment type="caution">
    <text evidence="1">The sequence shown here is derived from an EMBL/GenBank/DDBJ whole genome shotgun (WGS) entry which is preliminary data.</text>
</comment>
<dbReference type="Proteomes" id="UP001633002">
    <property type="component" value="Unassembled WGS sequence"/>
</dbReference>
<organism evidence="1 2">
    <name type="scientific">Riccia sorocarpa</name>
    <dbReference type="NCBI Taxonomy" id="122646"/>
    <lineage>
        <taxon>Eukaryota</taxon>
        <taxon>Viridiplantae</taxon>
        <taxon>Streptophyta</taxon>
        <taxon>Embryophyta</taxon>
        <taxon>Marchantiophyta</taxon>
        <taxon>Marchantiopsida</taxon>
        <taxon>Marchantiidae</taxon>
        <taxon>Marchantiales</taxon>
        <taxon>Ricciaceae</taxon>
        <taxon>Riccia</taxon>
    </lineage>
</organism>
<name>A0ABD3GNB9_9MARC</name>
<evidence type="ECO:0000313" key="2">
    <source>
        <dbReference type="Proteomes" id="UP001633002"/>
    </source>
</evidence>
<accession>A0ABD3GNB9</accession>
<sequence length="255" mass="28821">MWCQTVENQLRLQGEEWPTADLHQKLRLAARALKGIFPQVLPIESDVVRSFMASLRSGLIDFGLKHLEWMKATVLWAQNCSPERIHERAKKVYDEWERTSKTSVLTKIRANLLHKFSSQFIVSEEETMEKAGLLEVVSESDVDTTVAPDSVGLSEDSVCLEQPPNVTPGECGLQLARKDDIQPENAENELNTPDKWIVPAYSDDEEPFRRRLSTIYVNLDGVGCQPKGLWPNEASDTLISQVVRDMHATFAEQNA</sequence>
<proteinExistence type="predicted"/>